<dbReference type="PANTHER" id="PTHR15608:SF0">
    <property type="entry name" value="HIV TAT-SPECIFIC FACTOR 1"/>
    <property type="match status" value="1"/>
</dbReference>
<keyword evidence="5" id="KW-1185">Reference proteome</keyword>
<dbReference type="EMBL" id="BRYA01000614">
    <property type="protein sequence ID" value="GMI25666.1"/>
    <property type="molecule type" value="Genomic_DNA"/>
</dbReference>
<dbReference type="Proteomes" id="UP001165065">
    <property type="component" value="Unassembled WGS sequence"/>
</dbReference>
<name>A0A9W7FXG0_9STRA</name>
<feature type="region of interest" description="Disordered" evidence="2">
    <location>
        <begin position="333"/>
        <end position="377"/>
    </location>
</feature>
<dbReference type="InterPro" id="IPR034393">
    <property type="entry name" value="TatSF1-like"/>
</dbReference>
<reference evidence="5" key="1">
    <citation type="journal article" date="2023" name="Commun. Biol.">
        <title>Genome analysis of Parmales, the sister group of diatoms, reveals the evolutionary specialization of diatoms from phago-mixotrophs to photoautotrophs.</title>
        <authorList>
            <person name="Ban H."/>
            <person name="Sato S."/>
            <person name="Yoshikawa S."/>
            <person name="Yamada K."/>
            <person name="Nakamura Y."/>
            <person name="Ichinomiya M."/>
            <person name="Sato N."/>
            <person name="Blanc-Mathieu R."/>
            <person name="Endo H."/>
            <person name="Kuwata A."/>
            <person name="Ogata H."/>
        </authorList>
    </citation>
    <scope>NUCLEOTIDE SEQUENCE [LARGE SCALE GENOMIC DNA]</scope>
</reference>
<dbReference type="PANTHER" id="PTHR15608">
    <property type="entry name" value="SPLICING FACTOR U2AF-ASSOCIATED PROTEIN 2"/>
    <property type="match status" value="1"/>
</dbReference>
<dbReference type="InterPro" id="IPR012677">
    <property type="entry name" value="Nucleotide-bd_a/b_plait_sf"/>
</dbReference>
<evidence type="ECO:0000313" key="4">
    <source>
        <dbReference type="EMBL" id="GMI25666.1"/>
    </source>
</evidence>
<dbReference type="InterPro" id="IPR035979">
    <property type="entry name" value="RBD_domain_sf"/>
</dbReference>
<dbReference type="GO" id="GO:0005686">
    <property type="term" value="C:U2 snRNP"/>
    <property type="evidence" value="ECO:0007669"/>
    <property type="project" value="TreeGrafter"/>
</dbReference>
<feature type="domain" description="RRM" evidence="3">
    <location>
        <begin position="243"/>
        <end position="337"/>
    </location>
</feature>
<organism evidence="4 5">
    <name type="scientific">Triparma columacea</name>
    <dbReference type="NCBI Taxonomy" id="722753"/>
    <lineage>
        <taxon>Eukaryota</taxon>
        <taxon>Sar</taxon>
        <taxon>Stramenopiles</taxon>
        <taxon>Ochrophyta</taxon>
        <taxon>Bolidophyceae</taxon>
        <taxon>Parmales</taxon>
        <taxon>Triparmaceae</taxon>
        <taxon>Triparma</taxon>
    </lineage>
</organism>
<feature type="compositionally biased region" description="Low complexity" evidence="2">
    <location>
        <begin position="99"/>
        <end position="109"/>
    </location>
</feature>
<dbReference type="AlphaFoldDB" id="A0A9W7FXG0"/>
<protein>
    <recommendedName>
        <fullName evidence="3">RRM domain-containing protein</fullName>
    </recommendedName>
</protein>
<dbReference type="GO" id="GO:0003723">
    <property type="term" value="F:RNA binding"/>
    <property type="evidence" value="ECO:0007669"/>
    <property type="project" value="UniProtKB-UniRule"/>
</dbReference>
<proteinExistence type="predicted"/>
<evidence type="ECO:0000259" key="3">
    <source>
        <dbReference type="PROSITE" id="PS50102"/>
    </source>
</evidence>
<sequence>MEKASNESNNDVTLASPSFKAKLRLSTINSWSYLASKDRGSIPSKPPPPSNRKTSSIRSVNNIYSTCGVGYTRADEVSHKGKPSSSHPQNSKKRRRKSSSTGSKKTSTSGRGGDAGVTLYVSNLPTGVRDGPGGKGVRVLTVKDVTSWFGGGGVQQPEVEEPGVTTATTTTKACRCSWVKLYRDHGRGGVLKGDALCGFVDSDGARLGLKMDGVIWEGKKVKVEFATESWEGGEEEGRGGDGRTVKVWGIYTEGEVPEDREGKGKFFEDLREEIMGEVSKFGDVVNLTFGGGVVGLGTAEGLTTVEYGDEEGARRCQESLRGRAFGGRVLQVEWEGTGGEGKEGEGDRDKGEVIEEEEGEGEKPLDEGLDSFFNSLL</sequence>
<feature type="region of interest" description="Disordered" evidence="2">
    <location>
        <begin position="34"/>
        <end position="59"/>
    </location>
</feature>
<keyword evidence="1" id="KW-0694">RNA-binding</keyword>
<evidence type="ECO:0000256" key="1">
    <source>
        <dbReference type="PROSITE-ProRule" id="PRU00176"/>
    </source>
</evidence>
<dbReference type="PROSITE" id="PS50102">
    <property type="entry name" value="RRM"/>
    <property type="match status" value="1"/>
</dbReference>
<evidence type="ECO:0000313" key="5">
    <source>
        <dbReference type="Proteomes" id="UP001165065"/>
    </source>
</evidence>
<comment type="caution">
    <text evidence="4">The sequence shown here is derived from an EMBL/GenBank/DDBJ whole genome shotgun (WGS) entry which is preliminary data.</text>
</comment>
<accession>A0A9W7FXG0</accession>
<evidence type="ECO:0000256" key="2">
    <source>
        <dbReference type="SAM" id="MobiDB-lite"/>
    </source>
</evidence>
<dbReference type="Gene3D" id="3.30.70.330">
    <property type="match status" value="2"/>
</dbReference>
<dbReference type="InterPro" id="IPR000504">
    <property type="entry name" value="RRM_dom"/>
</dbReference>
<dbReference type="GO" id="GO:0005684">
    <property type="term" value="C:U2-type spliceosomal complex"/>
    <property type="evidence" value="ECO:0007669"/>
    <property type="project" value="TreeGrafter"/>
</dbReference>
<dbReference type="SUPFAM" id="SSF54928">
    <property type="entry name" value="RNA-binding domain, RBD"/>
    <property type="match status" value="1"/>
</dbReference>
<feature type="region of interest" description="Disordered" evidence="2">
    <location>
        <begin position="74"/>
        <end position="117"/>
    </location>
</feature>
<gene>
    <name evidence="4" type="ORF">TrCOL_g13728</name>
</gene>
<feature type="compositionally biased region" description="Basic and acidic residues" evidence="2">
    <location>
        <begin position="340"/>
        <end position="353"/>
    </location>
</feature>